<reference evidence="3 4" key="1">
    <citation type="submission" date="2018-05" db="EMBL/GenBank/DDBJ databases">
        <authorList>
            <person name="Goeker M."/>
            <person name="Huntemann M."/>
            <person name="Clum A."/>
            <person name="Pillay M."/>
            <person name="Palaniappan K."/>
            <person name="Varghese N."/>
            <person name="Mikhailova N."/>
            <person name="Stamatis D."/>
            <person name="Reddy T."/>
            <person name="Daum C."/>
            <person name="Shapiro N."/>
            <person name="Ivanova N."/>
            <person name="Kyrpides N."/>
            <person name="Woyke T."/>
        </authorList>
    </citation>
    <scope>NUCLEOTIDE SEQUENCE [LARGE SCALE GENOMIC DNA]</scope>
    <source>
        <strain evidence="3 4">DSM 26524</strain>
    </source>
</reference>
<dbReference type="RefSeq" id="WP_109625441.1">
    <property type="nucleotide sequence ID" value="NZ_JANKBI010000002.1"/>
</dbReference>
<accession>A0AB73T6S7</accession>
<proteinExistence type="predicted"/>
<dbReference type="SUPFAM" id="SSF53300">
    <property type="entry name" value="vWA-like"/>
    <property type="match status" value="1"/>
</dbReference>
<sequence length="450" mass="52838">MSSKENGRDKPVKNPIHDEQLRRQKAEELGAEVLGISRNELYLNMRFMDVALARFRFMPWNEGKGLGTDGAAVYFSPMHLLRMYKSSRTAVNRAYLHMTFHCLFAHVFDTGDRDEALWDISCDIAVEYLMDSLYLHCTYRHASPLRKKVYRAVKDHMKAASAQGIYRMLKEQEWDHGALCAEFYVDDHSIWRNEGTRQGSTQRKQQWDEAREQMQTEMETFAKESAEDAPELYDQIRAQNRERYDYREFLRKFAVLREEMKVDMDSFDYIFYNYGLSVYGNMPLIEPQETKESVKIEEFVIVIDTSMSCRGELVRNFLEQTYAILCESESFFTKIRIHILQCDDKVRQDKVITSMEELKSYMEYLTIAGLGGTDFRPAFAYVDELLAKGVFGKLKGLIYFTDGYGIFPVRMPPYETAFVFMEEDYRDVDVPPWAIKLIVEPEQFTADRRQ</sequence>
<evidence type="ECO:0000256" key="1">
    <source>
        <dbReference type="SAM" id="MobiDB-lite"/>
    </source>
</evidence>
<evidence type="ECO:0000313" key="3">
    <source>
        <dbReference type="EMBL" id="PWJ77336.1"/>
    </source>
</evidence>
<protein>
    <submittedName>
        <fullName evidence="3">Metal-dependent peptidase</fullName>
    </submittedName>
</protein>
<comment type="caution">
    <text evidence="3">The sequence shown here is derived from an EMBL/GenBank/DDBJ whole genome shotgun (WGS) entry which is preliminary data.</text>
</comment>
<evidence type="ECO:0000259" key="2">
    <source>
        <dbReference type="Pfam" id="PF09967"/>
    </source>
</evidence>
<dbReference type="InterPro" id="IPR018698">
    <property type="entry name" value="VWA-like_dom"/>
</dbReference>
<gene>
    <name evidence="3" type="ORF">C7383_103180</name>
</gene>
<dbReference type="CDD" id="cd00198">
    <property type="entry name" value="vWFA"/>
    <property type="match status" value="1"/>
</dbReference>
<dbReference type="EMBL" id="QGGY01000003">
    <property type="protein sequence ID" value="PWJ77336.1"/>
    <property type="molecule type" value="Genomic_DNA"/>
</dbReference>
<keyword evidence="4" id="KW-1185">Reference proteome</keyword>
<organism evidence="3 4">
    <name type="scientific">Murimonas intestini</name>
    <dbReference type="NCBI Taxonomy" id="1337051"/>
    <lineage>
        <taxon>Bacteria</taxon>
        <taxon>Bacillati</taxon>
        <taxon>Bacillota</taxon>
        <taxon>Clostridia</taxon>
        <taxon>Lachnospirales</taxon>
        <taxon>Lachnospiraceae</taxon>
        <taxon>Murimonas</taxon>
    </lineage>
</organism>
<dbReference type="AlphaFoldDB" id="A0AB73T6S7"/>
<dbReference type="PANTHER" id="PTHR38730">
    <property type="entry name" value="SLL7028 PROTEIN"/>
    <property type="match status" value="1"/>
</dbReference>
<feature type="region of interest" description="Disordered" evidence="1">
    <location>
        <begin position="1"/>
        <end position="21"/>
    </location>
</feature>
<feature type="domain" description="VWA-like" evidence="2">
    <location>
        <begin position="300"/>
        <end position="435"/>
    </location>
</feature>
<dbReference type="PANTHER" id="PTHR38730:SF1">
    <property type="entry name" value="SLL7028 PROTEIN"/>
    <property type="match status" value="1"/>
</dbReference>
<name>A0AB73T6S7_9FIRM</name>
<evidence type="ECO:0000313" key="4">
    <source>
        <dbReference type="Proteomes" id="UP000245412"/>
    </source>
</evidence>
<dbReference type="InterPro" id="IPR036465">
    <property type="entry name" value="vWFA_dom_sf"/>
</dbReference>
<dbReference type="Proteomes" id="UP000245412">
    <property type="component" value="Unassembled WGS sequence"/>
</dbReference>
<dbReference type="Pfam" id="PF09967">
    <property type="entry name" value="DUF2201"/>
    <property type="match status" value="1"/>
</dbReference>